<evidence type="ECO:0000313" key="2">
    <source>
        <dbReference type="Proteomes" id="UP000249260"/>
    </source>
</evidence>
<comment type="caution">
    <text evidence="1">The sequence shown here is derived from an EMBL/GenBank/DDBJ whole genome shotgun (WGS) entry which is preliminary data.</text>
</comment>
<gene>
    <name evidence="1" type="ORF">DL346_02055</name>
</gene>
<dbReference type="EMBL" id="QLUW01000001">
    <property type="protein sequence ID" value="RAP77303.1"/>
    <property type="molecule type" value="Genomic_DNA"/>
</dbReference>
<protein>
    <submittedName>
        <fullName evidence="1">Uncharacterized protein</fullName>
    </submittedName>
</protein>
<dbReference type="RefSeq" id="WP_112880428.1">
    <property type="nucleotide sequence ID" value="NZ_QLUW01000001.1"/>
</dbReference>
<keyword evidence="2" id="KW-1185">Reference proteome</keyword>
<accession>A0A328U6A9</accession>
<evidence type="ECO:0000313" key="1">
    <source>
        <dbReference type="EMBL" id="RAP77303.1"/>
    </source>
</evidence>
<dbReference type="OrthoDB" id="9827867at2"/>
<reference evidence="1 2" key="1">
    <citation type="submission" date="2018-06" db="EMBL/GenBank/DDBJ databases">
        <title>Paenibacillus montanisoli sp. nov., isolated from mountain area soil.</title>
        <authorList>
            <person name="Wu M."/>
        </authorList>
    </citation>
    <scope>NUCLEOTIDE SEQUENCE [LARGE SCALE GENOMIC DNA]</scope>
    <source>
        <strain evidence="1 2">RA17</strain>
    </source>
</reference>
<dbReference type="AlphaFoldDB" id="A0A328U6A9"/>
<sequence length="89" mass="10235">MKGKISSGLVHYYFLTLEKSLLLHGIYDNNHVRYIQIDDEQPETLNLDANKVFSFMIVSKKPGIIQGFGKDGQRILEESIANDRISKFF</sequence>
<name>A0A328U6A9_9BACL</name>
<organism evidence="1 2">
    <name type="scientific">Paenibacillus montanisoli</name>
    <dbReference type="NCBI Taxonomy" id="2081970"/>
    <lineage>
        <taxon>Bacteria</taxon>
        <taxon>Bacillati</taxon>
        <taxon>Bacillota</taxon>
        <taxon>Bacilli</taxon>
        <taxon>Bacillales</taxon>
        <taxon>Paenibacillaceae</taxon>
        <taxon>Paenibacillus</taxon>
    </lineage>
</organism>
<proteinExistence type="predicted"/>
<dbReference type="Proteomes" id="UP000249260">
    <property type="component" value="Unassembled WGS sequence"/>
</dbReference>